<protein>
    <submittedName>
        <fullName evidence="1">Uncharacterized protein</fullName>
    </submittedName>
</protein>
<keyword evidence="2" id="KW-1185">Reference proteome</keyword>
<accession>A0A158KYV1</accession>
<dbReference type="Proteomes" id="UP000054770">
    <property type="component" value="Unassembled WGS sequence"/>
</dbReference>
<sequence length="89" mass="10262">MSERHRHRTGPVAVDDGEIRVAKTRRRDLDQHLIGSGRCKIDLFDVQGTRFGVRQRRTHCLQNSCLDFHCATSLMRFLSSSTSTRLFSE</sequence>
<evidence type="ECO:0000313" key="2">
    <source>
        <dbReference type="Proteomes" id="UP000054770"/>
    </source>
</evidence>
<reference evidence="1" key="1">
    <citation type="submission" date="2016-01" db="EMBL/GenBank/DDBJ databases">
        <authorList>
            <person name="Peeters C."/>
        </authorList>
    </citation>
    <scope>NUCLEOTIDE SEQUENCE [LARGE SCALE GENOMIC DNA]</scope>
    <source>
        <strain evidence="1">LMG 22940</strain>
    </source>
</reference>
<gene>
    <name evidence="1" type="ORF">AWB68_07732</name>
</gene>
<organism evidence="1 2">
    <name type="scientific">Caballeronia choica</name>
    <dbReference type="NCBI Taxonomy" id="326476"/>
    <lineage>
        <taxon>Bacteria</taxon>
        <taxon>Pseudomonadati</taxon>
        <taxon>Pseudomonadota</taxon>
        <taxon>Betaproteobacteria</taxon>
        <taxon>Burkholderiales</taxon>
        <taxon>Burkholderiaceae</taxon>
        <taxon>Caballeronia</taxon>
    </lineage>
</organism>
<evidence type="ECO:0000313" key="1">
    <source>
        <dbReference type="EMBL" id="SAL85581.1"/>
    </source>
</evidence>
<proteinExistence type="predicted"/>
<dbReference type="EMBL" id="FCON02000193">
    <property type="protein sequence ID" value="SAL85581.1"/>
    <property type="molecule type" value="Genomic_DNA"/>
</dbReference>
<comment type="caution">
    <text evidence="1">The sequence shown here is derived from an EMBL/GenBank/DDBJ whole genome shotgun (WGS) entry which is preliminary data.</text>
</comment>
<name>A0A158KYV1_9BURK</name>
<dbReference type="AlphaFoldDB" id="A0A158KYV1"/>